<reference evidence="4" key="1">
    <citation type="journal article" date="2017" name="Nat. Microbiol.">
        <title>Global analysis of biosynthetic gene clusters reveals vast potential of secondary metabolite production in Penicillium species.</title>
        <authorList>
            <person name="Nielsen J.C."/>
            <person name="Grijseels S."/>
            <person name="Prigent S."/>
            <person name="Ji B."/>
            <person name="Dainat J."/>
            <person name="Nielsen K.F."/>
            <person name="Frisvad J.C."/>
            <person name="Workman M."/>
            <person name="Nielsen J."/>
        </authorList>
    </citation>
    <scope>NUCLEOTIDE SEQUENCE [LARGE SCALE GENOMIC DNA]</scope>
    <source>
        <strain evidence="4">IBT 24891</strain>
    </source>
</reference>
<comment type="caution">
    <text evidence="3">The sequence shown here is derived from an EMBL/GenBank/DDBJ whole genome shotgun (WGS) entry which is preliminary data.</text>
</comment>
<feature type="signal peptide" evidence="2">
    <location>
        <begin position="1"/>
        <end position="17"/>
    </location>
</feature>
<sequence length="338" mass="34353">MRYAYTFPALFAAAAVAAPVINTRSDGSDELIGDVGVGAVVGGDGNAIGVQNAKRDTDSLIGNDNGNHYNDGHLVTVGSVGALKRSEDSLVGGDLIGDDDSDDYDDDDLLGILKRSENGLIGDDDGYDDDDLVSVGQLIDLKRSDDDIIGDVGVAAVAAGNGDATGVKNAKREEKLLDPELIGVLNPLKRDQNGVLGDVGVAAVAAGNGDATGVKNAKRDDILDDAAAAESDAESAADAQVADAGQDVLSQAADTAETSQPQEEKTEGTATGVKGHKTDSVLGDVSPGLKVLSDDELVGTSKKRSEDLSIDEENIVTGLGVADDVESGTPVLGIGNPL</sequence>
<dbReference type="EMBL" id="MLKD01000001">
    <property type="protein sequence ID" value="OQE31826.1"/>
    <property type="molecule type" value="Genomic_DNA"/>
</dbReference>
<evidence type="ECO:0000313" key="4">
    <source>
        <dbReference type="Proteomes" id="UP000191285"/>
    </source>
</evidence>
<feature type="compositionally biased region" description="Polar residues" evidence="1">
    <location>
        <begin position="252"/>
        <end position="261"/>
    </location>
</feature>
<evidence type="ECO:0000256" key="1">
    <source>
        <dbReference type="SAM" id="MobiDB-lite"/>
    </source>
</evidence>
<protein>
    <submittedName>
        <fullName evidence="3">Uncharacterized protein</fullName>
    </submittedName>
</protein>
<keyword evidence="2" id="KW-0732">Signal</keyword>
<gene>
    <name evidence="3" type="ORF">PENSTE_c001G07834</name>
</gene>
<accession>A0A1V6U010</accession>
<dbReference type="AlphaFoldDB" id="A0A1V6U010"/>
<dbReference type="Proteomes" id="UP000191285">
    <property type="component" value="Unassembled WGS sequence"/>
</dbReference>
<name>A0A1V6U010_9EURO</name>
<dbReference type="OrthoDB" id="4368229at2759"/>
<feature type="chain" id="PRO_5012483807" evidence="2">
    <location>
        <begin position="18"/>
        <end position="338"/>
    </location>
</feature>
<evidence type="ECO:0000313" key="3">
    <source>
        <dbReference type="EMBL" id="OQE31826.1"/>
    </source>
</evidence>
<organism evidence="3 4">
    <name type="scientific">Penicillium steckii</name>
    <dbReference type="NCBI Taxonomy" id="303698"/>
    <lineage>
        <taxon>Eukaryota</taxon>
        <taxon>Fungi</taxon>
        <taxon>Dikarya</taxon>
        <taxon>Ascomycota</taxon>
        <taxon>Pezizomycotina</taxon>
        <taxon>Eurotiomycetes</taxon>
        <taxon>Eurotiomycetidae</taxon>
        <taxon>Eurotiales</taxon>
        <taxon>Aspergillaceae</taxon>
        <taxon>Penicillium</taxon>
    </lineage>
</organism>
<evidence type="ECO:0000256" key="2">
    <source>
        <dbReference type="SAM" id="SignalP"/>
    </source>
</evidence>
<feature type="region of interest" description="Disordered" evidence="1">
    <location>
        <begin position="251"/>
        <end position="280"/>
    </location>
</feature>
<keyword evidence="4" id="KW-1185">Reference proteome</keyword>
<proteinExistence type="predicted"/>